<feature type="compositionally biased region" description="Polar residues" evidence="1">
    <location>
        <begin position="132"/>
        <end position="146"/>
    </location>
</feature>
<feature type="region of interest" description="Disordered" evidence="1">
    <location>
        <begin position="1"/>
        <end position="630"/>
    </location>
</feature>
<feature type="compositionally biased region" description="Polar residues" evidence="1">
    <location>
        <begin position="43"/>
        <end position="52"/>
    </location>
</feature>
<dbReference type="RefSeq" id="WP_062978121.1">
    <property type="nucleotide sequence ID" value="NZ_JAAXOT010000004.1"/>
</dbReference>
<reference evidence="2 3" key="1">
    <citation type="submission" date="2020-04" db="EMBL/GenBank/DDBJ databases">
        <title>MicrobeNet Type strains.</title>
        <authorList>
            <person name="Nicholson A.C."/>
        </authorList>
    </citation>
    <scope>NUCLEOTIDE SEQUENCE [LARGE SCALE GENOMIC DNA]</scope>
    <source>
        <strain evidence="2 3">JCM 3332</strain>
    </source>
</reference>
<evidence type="ECO:0000313" key="2">
    <source>
        <dbReference type="EMBL" id="NKY56667.1"/>
    </source>
</evidence>
<gene>
    <name evidence="2" type="ORF">HGA15_10990</name>
</gene>
<dbReference type="AlphaFoldDB" id="A0A846YCR9"/>
<evidence type="ECO:0000313" key="3">
    <source>
        <dbReference type="Proteomes" id="UP000570678"/>
    </source>
</evidence>
<feature type="compositionally biased region" description="Basic and acidic residues" evidence="1">
    <location>
        <begin position="570"/>
        <end position="588"/>
    </location>
</feature>
<dbReference type="Proteomes" id="UP000570678">
    <property type="component" value="Unassembled WGS sequence"/>
</dbReference>
<accession>A0A846YCR9</accession>
<feature type="compositionally biased region" description="Polar residues" evidence="1">
    <location>
        <begin position="241"/>
        <end position="260"/>
    </location>
</feature>
<proteinExistence type="predicted"/>
<feature type="compositionally biased region" description="Basic and acidic residues" evidence="1">
    <location>
        <begin position="426"/>
        <end position="435"/>
    </location>
</feature>
<comment type="caution">
    <text evidence="2">The sequence shown here is derived from an EMBL/GenBank/DDBJ whole genome shotgun (WGS) entry which is preliminary data.</text>
</comment>
<feature type="compositionally biased region" description="Basic and acidic residues" evidence="1">
    <location>
        <begin position="483"/>
        <end position="494"/>
    </location>
</feature>
<feature type="compositionally biased region" description="Polar residues" evidence="1">
    <location>
        <begin position="334"/>
        <end position="351"/>
    </location>
</feature>
<protein>
    <submittedName>
        <fullName evidence="2">Uncharacterized protein</fullName>
    </submittedName>
</protein>
<keyword evidence="3" id="KW-1185">Reference proteome</keyword>
<feature type="compositionally biased region" description="Basic and acidic residues" evidence="1">
    <location>
        <begin position="9"/>
        <end position="27"/>
    </location>
</feature>
<sequence>MDAENASLGDERRARPEEYGRGQRNSESRGFAGFGSNGFDSAEGSNGATNRPESVPDRGYTWTPAPLSTPQQNPQNTGGSAALDPFAAWNTSGVIGDSPGVQTMSPSEPEPNSRFTTPPADGPPYVPDDTPETTALPTRSTATGGSHQAPGQADSAAMPRISQPGETAPALASSPRIPMPAPYPPDRQRPDEPTVPSGGPAPLSGAATAQLPSAEQNEEGISGMPMPPPGDPGSYRPAPTESDSYSGSSADTGSLPSWLSSIGDEPVPQALESGGRRRKSALTEPAESDAEQFNPFEDQYRPEESGARPGDPYELPAATADSAEGSAPALSALPTRSSRGQAPAPANTTEDSGPPALPARRLPRSAARHAPAEIEDAPALRNGEASAMDTAAAESSRPAPAPESPETGTAGELPAPRRMPRSASRYKPDSDRPAEPEADSTGFRTTEPAGDIDSGDQGSDSPPVTEAPPRLAPPSGSTPILDRLLDPEPVHSTESEDDSAAPVSEILSRILESEQDASGSRHAEPSAQPEPDTGEVAADPPPSPHRGSSAPLTLVPDEPRSTPEALTGGDESRPPLETRRSRRAREAAEATPLPPADRPEPIAAELTTPAVAEPERVPVPADTSRHSRSEEGADIDIHLIMRLLTASDDLEVLAGQAEAGEVTADEVARAAREARSAVLSAVTAWYGGPAQMVKFANALLQAARES</sequence>
<feature type="compositionally biased region" description="Polar residues" evidence="1">
    <location>
        <begin position="66"/>
        <end position="79"/>
    </location>
</feature>
<feature type="compositionally biased region" description="Low complexity" evidence="1">
    <location>
        <begin position="451"/>
        <end position="461"/>
    </location>
</feature>
<name>A0A846YCR9_9NOCA</name>
<organism evidence="2 3">
    <name type="scientific">Nocardia flavorosea</name>
    <dbReference type="NCBI Taxonomy" id="53429"/>
    <lineage>
        <taxon>Bacteria</taxon>
        <taxon>Bacillati</taxon>
        <taxon>Actinomycetota</taxon>
        <taxon>Actinomycetes</taxon>
        <taxon>Mycobacteriales</taxon>
        <taxon>Nocardiaceae</taxon>
        <taxon>Nocardia</taxon>
    </lineage>
</organism>
<evidence type="ECO:0000256" key="1">
    <source>
        <dbReference type="SAM" id="MobiDB-lite"/>
    </source>
</evidence>
<dbReference type="EMBL" id="JAAXOT010000004">
    <property type="protein sequence ID" value="NKY56667.1"/>
    <property type="molecule type" value="Genomic_DNA"/>
</dbReference>